<organism evidence="1 2">
    <name type="scientific">Mycobacterium fragae</name>
    <dbReference type="NCBI Taxonomy" id="1260918"/>
    <lineage>
        <taxon>Bacteria</taxon>
        <taxon>Bacillati</taxon>
        <taxon>Actinomycetota</taxon>
        <taxon>Actinomycetes</taxon>
        <taxon>Mycobacteriales</taxon>
        <taxon>Mycobacteriaceae</taxon>
        <taxon>Mycobacterium</taxon>
    </lineage>
</organism>
<dbReference type="Gene3D" id="3.40.50.300">
    <property type="entry name" value="P-loop containing nucleotide triphosphate hydrolases"/>
    <property type="match status" value="1"/>
</dbReference>
<comment type="caution">
    <text evidence="1">The sequence shown here is derived from an EMBL/GenBank/DDBJ whole genome shotgun (WGS) entry which is preliminary data.</text>
</comment>
<dbReference type="Proteomes" id="UP000194000">
    <property type="component" value="Unassembled WGS sequence"/>
</dbReference>
<dbReference type="EMBL" id="LQOW01000034">
    <property type="protein sequence ID" value="ORV55627.1"/>
    <property type="molecule type" value="Genomic_DNA"/>
</dbReference>
<dbReference type="RefSeq" id="WP_227371131.1">
    <property type="nucleotide sequence ID" value="NZ_JACKVI010000006.1"/>
</dbReference>
<evidence type="ECO:0000313" key="2">
    <source>
        <dbReference type="Proteomes" id="UP000194000"/>
    </source>
</evidence>
<dbReference type="STRING" id="1260918.AWC06_03830"/>
<dbReference type="AlphaFoldDB" id="A0A1X1UFN5"/>
<dbReference type="InterPro" id="IPR027417">
    <property type="entry name" value="P-loop_NTPase"/>
</dbReference>
<sequence>MFVLGTARSGTAALTRVLSLCGGALPPGMLGAMRGNPRGFWEPRAVNNLNDAILYRNGSTAIDPSLRLYEEGVFNAEEKAACTAEIGAFLNTVPAAPLVVIKDPRITLLSDVWFEAARLAEFDVVPVLSVRHPEEVIASIGKHMGASPELANALWLKYTLLAERHTRGLPRVFVEYANLLDDWRREIKRISAVLPIDLNTEDDGAIEEFLEQDLRNQRYCGPVREPFGMGWNSAVYDAMRSAARDDRWDQSVLDCVFEEYRASERAFRTAFEDSREHVNSMSFMFFRPSLLKLTRGVAAMAHRRRGTWA</sequence>
<keyword evidence="2" id="KW-1185">Reference proteome</keyword>
<accession>A0A1X1UFN5</accession>
<evidence type="ECO:0008006" key="3">
    <source>
        <dbReference type="Google" id="ProtNLM"/>
    </source>
</evidence>
<reference evidence="1 2" key="1">
    <citation type="submission" date="2016-01" db="EMBL/GenBank/DDBJ databases">
        <title>The new phylogeny of the genus Mycobacterium.</title>
        <authorList>
            <person name="Tarcisio F."/>
            <person name="Conor M."/>
            <person name="Antonella G."/>
            <person name="Elisabetta G."/>
            <person name="Giulia F.S."/>
            <person name="Sara T."/>
            <person name="Anna F."/>
            <person name="Clotilde B."/>
            <person name="Roberto B."/>
            <person name="Veronica D.S."/>
            <person name="Fabio R."/>
            <person name="Monica P."/>
            <person name="Olivier J."/>
            <person name="Enrico T."/>
            <person name="Nicola S."/>
        </authorList>
    </citation>
    <scope>NUCLEOTIDE SEQUENCE [LARGE SCALE GENOMIC DNA]</scope>
    <source>
        <strain evidence="1 2">DSM 45731</strain>
    </source>
</reference>
<evidence type="ECO:0000313" key="1">
    <source>
        <dbReference type="EMBL" id="ORV55627.1"/>
    </source>
</evidence>
<name>A0A1X1UFN5_9MYCO</name>
<proteinExistence type="predicted"/>
<dbReference type="SUPFAM" id="SSF52540">
    <property type="entry name" value="P-loop containing nucleoside triphosphate hydrolases"/>
    <property type="match status" value="1"/>
</dbReference>
<protein>
    <recommendedName>
        <fullName evidence="3">Sulfotransferase family protein</fullName>
    </recommendedName>
</protein>
<gene>
    <name evidence="1" type="ORF">AWC06_03830</name>
</gene>